<evidence type="ECO:0000259" key="3">
    <source>
        <dbReference type="PROSITE" id="PS50943"/>
    </source>
</evidence>
<keyword evidence="5" id="KW-1185">Reference proteome</keyword>
<proteinExistence type="predicted"/>
<dbReference type="SUPFAM" id="SSF47413">
    <property type="entry name" value="lambda repressor-like DNA-binding domains"/>
    <property type="match status" value="1"/>
</dbReference>
<accession>A0ABU4RLJ6</accession>
<evidence type="ECO:0000313" key="5">
    <source>
        <dbReference type="Proteomes" id="UP001273350"/>
    </source>
</evidence>
<dbReference type="Proteomes" id="UP001273350">
    <property type="component" value="Unassembled WGS sequence"/>
</dbReference>
<dbReference type="InterPro" id="IPR001387">
    <property type="entry name" value="Cro/C1-type_HTH"/>
</dbReference>
<name>A0ABU4RLJ6_9FLAO</name>
<feature type="domain" description="HTH cro/C1-type" evidence="3">
    <location>
        <begin position="9"/>
        <end position="63"/>
    </location>
</feature>
<feature type="coiled-coil region" evidence="2">
    <location>
        <begin position="86"/>
        <end position="113"/>
    </location>
</feature>
<dbReference type="PANTHER" id="PTHR46558:SF4">
    <property type="entry name" value="DNA-BIDING PHAGE PROTEIN"/>
    <property type="match status" value="1"/>
</dbReference>
<dbReference type="PROSITE" id="PS50943">
    <property type="entry name" value="HTH_CROC1"/>
    <property type="match status" value="1"/>
</dbReference>
<dbReference type="Gene3D" id="1.10.260.40">
    <property type="entry name" value="lambda repressor-like DNA-binding domains"/>
    <property type="match status" value="1"/>
</dbReference>
<dbReference type="RefSeq" id="WP_230003610.1">
    <property type="nucleotide sequence ID" value="NZ_CP087134.1"/>
</dbReference>
<organism evidence="4 5">
    <name type="scientific">Flavobacterium cupriresistens</name>
    <dbReference type="NCBI Taxonomy" id="2893885"/>
    <lineage>
        <taxon>Bacteria</taxon>
        <taxon>Pseudomonadati</taxon>
        <taxon>Bacteroidota</taxon>
        <taxon>Flavobacteriia</taxon>
        <taxon>Flavobacteriales</taxon>
        <taxon>Flavobacteriaceae</taxon>
        <taxon>Flavobacterium</taxon>
    </lineage>
</organism>
<sequence>MNLFVGYKLKILRKNMGWTQERMSDQLFISQSAYARLENGQSQSWAGHIDNICKIFEIKPEALFRREEEIKSVEIGHDEMTQNALLSVYQKIIKKYETQILELEQVIRDLKEDKQ</sequence>
<dbReference type="PANTHER" id="PTHR46558">
    <property type="entry name" value="TRACRIPTIONAL REGULATORY PROTEIN-RELATED-RELATED"/>
    <property type="match status" value="1"/>
</dbReference>
<dbReference type="EMBL" id="JAWXVI010000010">
    <property type="protein sequence ID" value="MDX6191386.1"/>
    <property type="molecule type" value="Genomic_DNA"/>
</dbReference>
<evidence type="ECO:0000256" key="2">
    <source>
        <dbReference type="SAM" id="Coils"/>
    </source>
</evidence>
<evidence type="ECO:0000256" key="1">
    <source>
        <dbReference type="ARBA" id="ARBA00023125"/>
    </source>
</evidence>
<keyword evidence="2" id="KW-0175">Coiled coil</keyword>
<keyword evidence="1" id="KW-0238">DNA-binding</keyword>
<comment type="caution">
    <text evidence="4">The sequence shown here is derived from an EMBL/GenBank/DDBJ whole genome shotgun (WGS) entry which is preliminary data.</text>
</comment>
<dbReference type="SMART" id="SM00530">
    <property type="entry name" value="HTH_XRE"/>
    <property type="match status" value="1"/>
</dbReference>
<dbReference type="CDD" id="cd00093">
    <property type="entry name" value="HTH_XRE"/>
    <property type="match status" value="1"/>
</dbReference>
<protein>
    <submittedName>
        <fullName evidence="4">Helix-turn-helix transcriptional regulator</fullName>
    </submittedName>
</protein>
<dbReference type="InterPro" id="IPR010982">
    <property type="entry name" value="Lambda_DNA-bd_dom_sf"/>
</dbReference>
<dbReference type="Pfam" id="PF12844">
    <property type="entry name" value="HTH_19"/>
    <property type="match status" value="1"/>
</dbReference>
<gene>
    <name evidence="4" type="ORF">SGQ83_18675</name>
</gene>
<reference evidence="4 5" key="1">
    <citation type="submission" date="2023-11" db="EMBL/GenBank/DDBJ databases">
        <title>Unpublished Manusciprt.</title>
        <authorList>
            <person name="Saticioglu I.B."/>
            <person name="Ay H."/>
            <person name="Ajmi N."/>
            <person name="Altun S."/>
            <person name="Duman M."/>
        </authorList>
    </citation>
    <scope>NUCLEOTIDE SEQUENCE [LARGE SCALE GENOMIC DNA]</scope>
    <source>
        <strain evidence="4 5">Fl-318</strain>
    </source>
</reference>
<evidence type="ECO:0000313" key="4">
    <source>
        <dbReference type="EMBL" id="MDX6191386.1"/>
    </source>
</evidence>